<dbReference type="Pfam" id="PF11716">
    <property type="entry name" value="MDMPI_N"/>
    <property type="match status" value="1"/>
</dbReference>
<proteinExistence type="predicted"/>
<dbReference type="SUPFAM" id="SSF109854">
    <property type="entry name" value="DinB/YfiT-like putative metalloenzymes"/>
    <property type="match status" value="1"/>
</dbReference>
<reference evidence="2" key="1">
    <citation type="submission" date="2022-05" db="EMBL/GenBank/DDBJ databases">
        <title>Complete genome sequence of toluene-degrading Gulosibacter sediminis strain ACHW.36C.</title>
        <authorList>
            <person name="Wai A.C."/>
            <person name="Lai G.K."/>
            <person name="Griffin S.D."/>
            <person name="Leung F.C."/>
        </authorList>
    </citation>
    <scope>NUCLEOTIDE SEQUENCE [LARGE SCALE GENOMIC DNA]</scope>
    <source>
        <strain evidence="2">ACHW.36C</strain>
    </source>
</reference>
<gene>
    <name evidence="2" type="ORF">M3M28_06645</name>
</gene>
<dbReference type="InterPro" id="IPR024344">
    <property type="entry name" value="MDMPI_metal-binding"/>
</dbReference>
<dbReference type="Gene3D" id="1.20.120.450">
    <property type="entry name" value="dinb family like domain"/>
    <property type="match status" value="1"/>
</dbReference>
<dbReference type="InterPro" id="IPR034660">
    <property type="entry name" value="DinB/YfiT-like"/>
</dbReference>
<dbReference type="EMBL" id="CP097160">
    <property type="protein sequence ID" value="UQN13767.1"/>
    <property type="molecule type" value="Genomic_DNA"/>
</dbReference>
<name>A0ABY4MUA2_9MICO</name>
<dbReference type="GO" id="GO:0016853">
    <property type="term" value="F:isomerase activity"/>
    <property type="evidence" value="ECO:0007669"/>
    <property type="project" value="UniProtKB-KW"/>
</dbReference>
<sequence>MTLVPPARDASFLAAAAAFVELVDRVPAGMLAEPALGSWTLRDLIGHTTRALRTVAIYLGRPADRIERADAIEYFDACRDPANAPVVAARGVASGRELGDDVPAGVRLAFDDAVTALGRVRDTDPVIETAAGGMRLHAYLPTRTFELVVHSSDIAQAAGVSYEPPAVALAEATELVRGLALAQGHGLGLVRRLTGRESGAELPGSVL</sequence>
<evidence type="ECO:0000313" key="2">
    <source>
        <dbReference type="EMBL" id="UQN13767.1"/>
    </source>
</evidence>
<accession>A0ABY4MUA2</accession>
<feature type="domain" description="Mycothiol-dependent maleylpyruvate isomerase metal-binding" evidence="1">
    <location>
        <begin position="13"/>
        <end position="155"/>
    </location>
</feature>
<evidence type="ECO:0000259" key="1">
    <source>
        <dbReference type="Pfam" id="PF11716"/>
    </source>
</evidence>
<protein>
    <submittedName>
        <fullName evidence="2">Maleylpyruvate isomerase N-terminal domain-containing protein</fullName>
    </submittedName>
</protein>
<organism evidence="2">
    <name type="scientific">Gulosibacter sediminis</name>
    <dbReference type="NCBI Taxonomy" id="1729695"/>
    <lineage>
        <taxon>Bacteria</taxon>
        <taxon>Bacillati</taxon>
        <taxon>Actinomycetota</taxon>
        <taxon>Actinomycetes</taxon>
        <taxon>Micrococcales</taxon>
        <taxon>Microbacteriaceae</taxon>
        <taxon>Gulosibacter</taxon>
    </lineage>
</organism>
<keyword evidence="2" id="KW-0413">Isomerase</keyword>